<dbReference type="PANTHER" id="PTHR24320">
    <property type="entry name" value="RETINOL DEHYDROGENASE"/>
    <property type="match status" value="1"/>
</dbReference>
<evidence type="ECO:0000313" key="4">
    <source>
        <dbReference type="EMBL" id="OIW22478.1"/>
    </source>
</evidence>
<dbReference type="PRINTS" id="PR00081">
    <property type="entry name" value="GDHRDH"/>
</dbReference>
<dbReference type="PANTHER" id="PTHR24320:SF283">
    <property type="entry name" value="RETINOL DEHYDROGENASE 11"/>
    <property type="match status" value="1"/>
</dbReference>
<dbReference type="STRING" id="1408157.A0A1J7I4L4"/>
<evidence type="ECO:0000313" key="5">
    <source>
        <dbReference type="Proteomes" id="UP000182658"/>
    </source>
</evidence>
<protein>
    <submittedName>
        <fullName evidence="4">Short-chain dehydrogenase</fullName>
    </submittedName>
</protein>
<organism evidence="4 5">
    <name type="scientific">Coniochaeta ligniaria NRRL 30616</name>
    <dbReference type="NCBI Taxonomy" id="1408157"/>
    <lineage>
        <taxon>Eukaryota</taxon>
        <taxon>Fungi</taxon>
        <taxon>Dikarya</taxon>
        <taxon>Ascomycota</taxon>
        <taxon>Pezizomycotina</taxon>
        <taxon>Sordariomycetes</taxon>
        <taxon>Sordariomycetidae</taxon>
        <taxon>Coniochaetales</taxon>
        <taxon>Coniochaetaceae</taxon>
        <taxon>Coniochaeta</taxon>
    </lineage>
</organism>
<name>A0A1J7I4L4_9PEZI</name>
<dbReference type="InParanoid" id="A0A1J7I4L4"/>
<reference evidence="4 5" key="1">
    <citation type="submission" date="2016-10" db="EMBL/GenBank/DDBJ databases">
        <title>Draft genome sequence of Coniochaeta ligniaria NRRL30616, a lignocellulolytic fungus for bioabatement of inhibitors in plant biomass hydrolysates.</title>
        <authorList>
            <consortium name="DOE Joint Genome Institute"/>
            <person name="Jimenez D.J."/>
            <person name="Hector R.E."/>
            <person name="Riley R."/>
            <person name="Sun H."/>
            <person name="Grigoriev I.V."/>
            <person name="Van Elsas J.D."/>
            <person name="Nichols N.N."/>
        </authorList>
    </citation>
    <scope>NUCLEOTIDE SEQUENCE [LARGE SCALE GENOMIC DNA]</scope>
    <source>
        <strain evidence="4 5">NRRL 30616</strain>
    </source>
</reference>
<dbReference type="GO" id="GO:0016491">
    <property type="term" value="F:oxidoreductase activity"/>
    <property type="evidence" value="ECO:0007669"/>
    <property type="project" value="UniProtKB-KW"/>
</dbReference>
<dbReference type="EMBL" id="KV875113">
    <property type="protein sequence ID" value="OIW22478.1"/>
    <property type="molecule type" value="Genomic_DNA"/>
</dbReference>
<dbReference type="Pfam" id="PF00106">
    <property type="entry name" value="adh_short"/>
    <property type="match status" value="1"/>
</dbReference>
<dbReference type="PRINTS" id="PR00080">
    <property type="entry name" value="SDRFAMILY"/>
</dbReference>
<dbReference type="Gene3D" id="3.40.50.720">
    <property type="entry name" value="NAD(P)-binding Rossmann-like Domain"/>
    <property type="match status" value="1"/>
</dbReference>
<dbReference type="Proteomes" id="UP000182658">
    <property type="component" value="Unassembled WGS sequence"/>
</dbReference>
<accession>A0A1J7I4L4</accession>
<dbReference type="InterPro" id="IPR036291">
    <property type="entry name" value="NAD(P)-bd_dom_sf"/>
</dbReference>
<dbReference type="SUPFAM" id="SSF51735">
    <property type="entry name" value="NAD(P)-binding Rossmann-fold domains"/>
    <property type="match status" value="1"/>
</dbReference>
<keyword evidence="5" id="KW-1185">Reference proteome</keyword>
<keyword evidence="2" id="KW-0560">Oxidoreductase</keyword>
<dbReference type="InterPro" id="IPR002347">
    <property type="entry name" value="SDR_fam"/>
</dbReference>
<dbReference type="AlphaFoldDB" id="A0A1J7I4L4"/>
<evidence type="ECO:0000256" key="2">
    <source>
        <dbReference type="ARBA" id="ARBA00023002"/>
    </source>
</evidence>
<evidence type="ECO:0000256" key="3">
    <source>
        <dbReference type="RuleBase" id="RU000363"/>
    </source>
</evidence>
<sequence length="321" mass="34879">MSPFNKDSTAEEITQAFSSQIKDRIFLITGTSASGIGAYVATSLARHSPAQLILVARTKSKVDPVIQEIATINPGLKVTFVSCELTDRDSVREAADTINNDETIPHIDVIINNAGVMMLPEYQRDKTGYEVQLSANHLGHFLLTNLLLPKVKAAGPNARVVNVTSLGHKITPFRFDDWNFSDGATYDGWTAYGQSKTANILFTTELARRGVTSLAAHPGTIYGTGLARHMDFQSGGDPFALLYEVALRNTGKEFVLDPQKTLSQGAAPLLAAALDPDLAERSGAYIADCQVEEAFGYSQDQENAKKLWALSEELVGQKFPE</sequence>
<gene>
    <name evidence="4" type="ORF">CONLIGDRAFT_650492</name>
</gene>
<dbReference type="OrthoDB" id="191139at2759"/>
<proteinExistence type="inferred from homology"/>
<comment type="similarity">
    <text evidence="1 3">Belongs to the short-chain dehydrogenases/reductases (SDR) family.</text>
</comment>
<evidence type="ECO:0000256" key="1">
    <source>
        <dbReference type="ARBA" id="ARBA00006484"/>
    </source>
</evidence>